<dbReference type="AlphaFoldDB" id="A0A177B3X9"/>
<dbReference type="Proteomes" id="UP000078046">
    <property type="component" value="Unassembled WGS sequence"/>
</dbReference>
<name>A0A177B3X9_9BILA</name>
<sequence length="67" mass="7785">MMLVLFKDNGQSEFSILIENQLWYTKLAYCSDIFDYLNIVNASIQGKEENILTSVDKIHSLKEKLEV</sequence>
<evidence type="ECO:0000313" key="2">
    <source>
        <dbReference type="Proteomes" id="UP000078046"/>
    </source>
</evidence>
<proteinExistence type="predicted"/>
<organism evidence="1 2">
    <name type="scientific">Intoshia linei</name>
    <dbReference type="NCBI Taxonomy" id="1819745"/>
    <lineage>
        <taxon>Eukaryota</taxon>
        <taxon>Metazoa</taxon>
        <taxon>Spiralia</taxon>
        <taxon>Lophotrochozoa</taxon>
        <taxon>Mesozoa</taxon>
        <taxon>Orthonectida</taxon>
        <taxon>Rhopaluridae</taxon>
        <taxon>Intoshia</taxon>
    </lineage>
</organism>
<dbReference type="EMBL" id="LWCA01000467">
    <property type="protein sequence ID" value="OAF68323.1"/>
    <property type="molecule type" value="Genomic_DNA"/>
</dbReference>
<comment type="caution">
    <text evidence="1">The sequence shown here is derived from an EMBL/GenBank/DDBJ whole genome shotgun (WGS) entry which is preliminary data.</text>
</comment>
<evidence type="ECO:0000313" key="1">
    <source>
        <dbReference type="EMBL" id="OAF68323.1"/>
    </source>
</evidence>
<protein>
    <submittedName>
        <fullName evidence="1">Uncharacterized protein</fullName>
    </submittedName>
</protein>
<dbReference type="OrthoDB" id="6137485at2759"/>
<keyword evidence="2" id="KW-1185">Reference proteome</keyword>
<accession>A0A177B3X9</accession>
<reference evidence="1 2" key="1">
    <citation type="submission" date="2016-04" db="EMBL/GenBank/DDBJ databases">
        <title>The genome of Intoshia linei affirms orthonectids as highly simplified spiralians.</title>
        <authorList>
            <person name="Mikhailov K.V."/>
            <person name="Slusarev G.S."/>
            <person name="Nikitin M.A."/>
            <person name="Logacheva M.D."/>
            <person name="Penin A."/>
            <person name="Aleoshin V."/>
            <person name="Panchin Y.V."/>
        </authorList>
    </citation>
    <scope>NUCLEOTIDE SEQUENCE [LARGE SCALE GENOMIC DNA]</scope>
    <source>
        <strain evidence="1">Intl2013</strain>
        <tissue evidence="1">Whole animal</tissue>
    </source>
</reference>
<gene>
    <name evidence="1" type="ORF">A3Q56_03906</name>
</gene>